<evidence type="ECO:0000313" key="1">
    <source>
        <dbReference type="EMBL" id="UYU89410.1"/>
    </source>
</evidence>
<protein>
    <submittedName>
        <fullName evidence="1">Uncharacterized protein</fullName>
    </submittedName>
</protein>
<dbReference type="Proteomes" id="UP001162960">
    <property type="component" value="Chromosome"/>
</dbReference>
<gene>
    <name evidence="1" type="ORF">KQP74_15805</name>
</gene>
<dbReference type="AlphaFoldDB" id="A0AB38U966"/>
<proteinExistence type="predicted"/>
<dbReference type="EMBL" id="CP083685">
    <property type="protein sequence ID" value="UYU89410.1"/>
    <property type="molecule type" value="Genomic_DNA"/>
</dbReference>
<evidence type="ECO:0000313" key="2">
    <source>
        <dbReference type="Proteomes" id="UP001162960"/>
    </source>
</evidence>
<reference evidence="1" key="1">
    <citation type="submission" date="2021-06" db="EMBL/GenBank/DDBJ databases">
        <title>Interrogation of the integrated mobile genetic elements in gut-associated Bacteroides with a consensus prediction approach.</title>
        <authorList>
            <person name="Campbell D.E."/>
            <person name="Leigh J.R."/>
            <person name="Kim T."/>
            <person name="England W."/>
            <person name="Whitaker R.J."/>
            <person name="Degnan P.H."/>
        </authorList>
    </citation>
    <scope>NUCLEOTIDE SEQUENCE</scope>
    <source>
        <strain evidence="1">VPI-3443</strain>
    </source>
</reference>
<organism evidence="1 2">
    <name type="scientific">Bacteroides thetaiotaomicron</name>
    <dbReference type="NCBI Taxonomy" id="818"/>
    <lineage>
        <taxon>Bacteria</taxon>
        <taxon>Pseudomonadati</taxon>
        <taxon>Bacteroidota</taxon>
        <taxon>Bacteroidia</taxon>
        <taxon>Bacteroidales</taxon>
        <taxon>Bacteroidaceae</taxon>
        <taxon>Bacteroides</taxon>
    </lineage>
</organism>
<sequence length="122" mass="14549">MTQKEFEERTGKPVTAEVYANIEKVYMNTNLDKDAFCNAYIKSPQVLSELEKQTVLVRELFEERKMMANFLIEQAQKWSASDLREKAIRMIGEKEYLRRKLEKGYNFWDADKKMLNEILLEK</sequence>
<name>A0AB38U966_BACT4</name>
<accession>A0AB38U966</accession>
<dbReference type="RefSeq" id="WP_264455101.1">
    <property type="nucleotide sequence ID" value="NZ_CP083685.1"/>
</dbReference>